<evidence type="ECO:0000256" key="1">
    <source>
        <dbReference type="SAM" id="Phobius"/>
    </source>
</evidence>
<keyword evidence="1" id="KW-0812">Transmembrane</keyword>
<feature type="transmembrane region" description="Helical" evidence="1">
    <location>
        <begin position="99"/>
        <end position="120"/>
    </location>
</feature>
<dbReference type="PANTHER" id="PTHR28026:SF9">
    <property type="entry name" value="2-HYDROXY-PALMITIC ACID DIOXYGENASE MPO1"/>
    <property type="match status" value="1"/>
</dbReference>
<keyword evidence="3" id="KW-1185">Reference proteome</keyword>
<dbReference type="InterPro" id="IPR009305">
    <property type="entry name" value="Mpo1-like"/>
</dbReference>
<feature type="transmembrane region" description="Helical" evidence="1">
    <location>
        <begin position="132"/>
        <end position="152"/>
    </location>
</feature>
<evidence type="ECO:0000313" key="2">
    <source>
        <dbReference type="EMBL" id="MDN0075657.1"/>
    </source>
</evidence>
<reference evidence="2" key="1">
    <citation type="submission" date="2023-06" db="EMBL/GenBank/DDBJ databases">
        <authorList>
            <person name="Zhang S."/>
        </authorList>
    </citation>
    <scope>NUCLEOTIDE SEQUENCE</scope>
    <source>
        <strain evidence="2">SG2303</strain>
    </source>
</reference>
<comment type="caution">
    <text evidence="2">The sequence shown here is derived from an EMBL/GenBank/DDBJ whole genome shotgun (WGS) entry which is preliminary data.</text>
</comment>
<proteinExistence type="predicted"/>
<feature type="transmembrane region" description="Helical" evidence="1">
    <location>
        <begin position="21"/>
        <end position="45"/>
    </location>
</feature>
<keyword evidence="1" id="KW-0472">Membrane</keyword>
<accession>A0ABT7XPE1</accession>
<dbReference type="Pfam" id="PF06127">
    <property type="entry name" value="Mpo1-like"/>
    <property type="match status" value="1"/>
</dbReference>
<dbReference type="PANTHER" id="PTHR28026">
    <property type="entry name" value="DUF962 DOMAIN PROTEIN (AFU_ORTHOLOGUE AFUA_8G05310)"/>
    <property type="match status" value="1"/>
</dbReference>
<protein>
    <submittedName>
        <fullName evidence="2">DUF962 domain-containing protein</fullName>
    </submittedName>
</protein>
<gene>
    <name evidence="2" type="ORF">QU481_12230</name>
</gene>
<evidence type="ECO:0000313" key="3">
    <source>
        <dbReference type="Proteomes" id="UP001168540"/>
    </source>
</evidence>
<organism evidence="2 3">
    <name type="scientific">Crenobacter oryzisoli</name>
    <dbReference type="NCBI Taxonomy" id="3056844"/>
    <lineage>
        <taxon>Bacteria</taxon>
        <taxon>Pseudomonadati</taxon>
        <taxon>Pseudomonadota</taxon>
        <taxon>Betaproteobacteria</taxon>
        <taxon>Neisseriales</taxon>
        <taxon>Neisseriaceae</taxon>
        <taxon>Crenobacter</taxon>
    </lineage>
</organism>
<keyword evidence="1" id="KW-1133">Transmembrane helix</keyword>
<dbReference type="RefSeq" id="WP_289830297.1">
    <property type="nucleotide sequence ID" value="NZ_JAUEDK010000020.1"/>
</dbReference>
<name>A0ABT7XPE1_9NEIS</name>
<sequence length="177" mass="19467">MRNATELMVQYAAYHRDRRNIASHCVGVPLIVFALGVLLGWPVFILAGLPLTPSWLGWALATLWYLSRGSLVLGLAVSVVNALLVWLAMPLAAGSTATWLGWGLAAFVLGWLIQLLGHYYEGRRPAFLEDRIGLLVGPMFVTAELLFALGWGKPMAAEIERRAGPTVLYDLIQRAMH</sequence>
<feature type="transmembrane region" description="Helical" evidence="1">
    <location>
        <begin position="65"/>
        <end position="87"/>
    </location>
</feature>
<dbReference type="Proteomes" id="UP001168540">
    <property type="component" value="Unassembled WGS sequence"/>
</dbReference>
<dbReference type="EMBL" id="JAUEDK010000020">
    <property type="protein sequence ID" value="MDN0075657.1"/>
    <property type="molecule type" value="Genomic_DNA"/>
</dbReference>